<feature type="coiled-coil region" evidence="1">
    <location>
        <begin position="144"/>
        <end position="171"/>
    </location>
</feature>
<accession>X0XKU0</accession>
<proteinExistence type="predicted"/>
<sequence>RELIRGRIDGRLDFLGHPFQPVYEVKSGMGVARVRVLEDLDRSVWTRHYVDQLLAYCFAEGEPIGILLLDQPGLPNPLEVQLEENLERVQEFITEAEQAVAYSYEEIDIPEFCDDVSVCRRCPHMGKSCSPPMESYGPGTEMIVDEELIQLAEIREQNAAARKLYEDADKQLKKKLRGVENAIMGPFHVRGKWSPKKIWNQRAERVLKRMQSRPTTWRTVNE</sequence>
<dbReference type="EMBL" id="BARS01053907">
    <property type="protein sequence ID" value="GAG43794.1"/>
    <property type="molecule type" value="Genomic_DNA"/>
</dbReference>
<evidence type="ECO:0000313" key="2">
    <source>
        <dbReference type="EMBL" id="GAG43794.1"/>
    </source>
</evidence>
<keyword evidence="1" id="KW-0175">Coiled coil</keyword>
<organism evidence="2">
    <name type="scientific">marine sediment metagenome</name>
    <dbReference type="NCBI Taxonomy" id="412755"/>
    <lineage>
        <taxon>unclassified sequences</taxon>
        <taxon>metagenomes</taxon>
        <taxon>ecological metagenomes</taxon>
    </lineage>
</organism>
<gene>
    <name evidence="2" type="ORF">S01H1_79903</name>
</gene>
<feature type="non-terminal residue" evidence="2">
    <location>
        <position position="222"/>
    </location>
</feature>
<reference evidence="2" key="1">
    <citation type="journal article" date="2014" name="Front. Microbiol.">
        <title>High frequency of phylogenetically diverse reductive dehalogenase-homologous genes in deep subseafloor sedimentary metagenomes.</title>
        <authorList>
            <person name="Kawai M."/>
            <person name="Futagami T."/>
            <person name="Toyoda A."/>
            <person name="Takaki Y."/>
            <person name="Nishi S."/>
            <person name="Hori S."/>
            <person name="Arai W."/>
            <person name="Tsubouchi T."/>
            <person name="Morono Y."/>
            <person name="Uchiyama I."/>
            <person name="Ito T."/>
            <person name="Fujiyama A."/>
            <person name="Inagaki F."/>
            <person name="Takami H."/>
        </authorList>
    </citation>
    <scope>NUCLEOTIDE SEQUENCE</scope>
    <source>
        <strain evidence="2">Expedition CK06-06</strain>
    </source>
</reference>
<evidence type="ECO:0000256" key="1">
    <source>
        <dbReference type="SAM" id="Coils"/>
    </source>
</evidence>
<dbReference type="AlphaFoldDB" id="X0XKU0"/>
<comment type="caution">
    <text evidence="2">The sequence shown here is derived from an EMBL/GenBank/DDBJ whole genome shotgun (WGS) entry which is preliminary data.</text>
</comment>
<protein>
    <submittedName>
        <fullName evidence="2">Uncharacterized protein</fullName>
    </submittedName>
</protein>
<name>X0XKU0_9ZZZZ</name>
<feature type="non-terminal residue" evidence="2">
    <location>
        <position position="1"/>
    </location>
</feature>